<evidence type="ECO:0000256" key="3">
    <source>
        <dbReference type="SAM" id="MobiDB-lite"/>
    </source>
</evidence>
<dbReference type="PROSITE" id="PS51155">
    <property type="entry name" value="CHIT_BIND_RR_2"/>
    <property type="match status" value="1"/>
</dbReference>
<comment type="caution">
    <text evidence="4">The sequence shown here is derived from an EMBL/GenBank/DDBJ whole genome shotgun (WGS) entry which is preliminary data.</text>
</comment>
<evidence type="ECO:0000313" key="4">
    <source>
        <dbReference type="EMBL" id="KAJ8933492.1"/>
    </source>
</evidence>
<dbReference type="AlphaFoldDB" id="A0AAV8X6C9"/>
<dbReference type="Pfam" id="PF00379">
    <property type="entry name" value="Chitin_bind_4"/>
    <property type="match status" value="1"/>
</dbReference>
<protein>
    <recommendedName>
        <fullName evidence="6">Cuticle protein</fullName>
    </recommendedName>
</protein>
<feature type="compositionally biased region" description="Basic and acidic residues" evidence="3">
    <location>
        <begin position="223"/>
        <end position="237"/>
    </location>
</feature>
<dbReference type="GO" id="GO:0005615">
    <property type="term" value="C:extracellular space"/>
    <property type="evidence" value="ECO:0007669"/>
    <property type="project" value="TreeGrafter"/>
</dbReference>
<evidence type="ECO:0000256" key="2">
    <source>
        <dbReference type="PROSITE-ProRule" id="PRU00497"/>
    </source>
</evidence>
<evidence type="ECO:0000256" key="1">
    <source>
        <dbReference type="ARBA" id="ARBA00022460"/>
    </source>
</evidence>
<reference evidence="4" key="1">
    <citation type="journal article" date="2023" name="Insect Mol. Biol.">
        <title>Genome sequencing provides insights into the evolution of gene families encoding plant cell wall-degrading enzymes in longhorned beetles.</title>
        <authorList>
            <person name="Shin N.R."/>
            <person name="Okamura Y."/>
            <person name="Kirsch R."/>
            <person name="Pauchet Y."/>
        </authorList>
    </citation>
    <scope>NUCLEOTIDE SEQUENCE</scope>
    <source>
        <strain evidence="4">AMC_N1</strain>
    </source>
</reference>
<dbReference type="PANTHER" id="PTHR12236">
    <property type="entry name" value="STRUCTURAL CONTITUENT OF CUTICLE"/>
    <property type="match status" value="1"/>
</dbReference>
<dbReference type="InterPro" id="IPR031311">
    <property type="entry name" value="CHIT_BIND_RR_consensus"/>
</dbReference>
<dbReference type="EMBL" id="JAPWTK010001215">
    <property type="protein sequence ID" value="KAJ8933492.1"/>
    <property type="molecule type" value="Genomic_DNA"/>
</dbReference>
<dbReference type="GO" id="GO:0031012">
    <property type="term" value="C:extracellular matrix"/>
    <property type="evidence" value="ECO:0007669"/>
    <property type="project" value="TreeGrafter"/>
</dbReference>
<dbReference type="InterPro" id="IPR051217">
    <property type="entry name" value="Insect_Cuticle_Struc_Prot"/>
</dbReference>
<evidence type="ECO:0008006" key="6">
    <source>
        <dbReference type="Google" id="ProtNLM"/>
    </source>
</evidence>
<accession>A0AAV8X6C9</accession>
<proteinExistence type="predicted"/>
<feature type="compositionally biased region" description="Low complexity" evidence="3">
    <location>
        <begin position="238"/>
        <end position="249"/>
    </location>
</feature>
<gene>
    <name evidence="4" type="ORF">NQ318_005336</name>
</gene>
<dbReference type="PANTHER" id="PTHR12236:SF75">
    <property type="entry name" value="CUTICULAR PROTEIN 62BB, ISOFORM A"/>
    <property type="match status" value="1"/>
</dbReference>
<dbReference type="GO" id="GO:0042302">
    <property type="term" value="F:structural constituent of cuticle"/>
    <property type="evidence" value="ECO:0007669"/>
    <property type="project" value="UniProtKB-UniRule"/>
</dbReference>
<evidence type="ECO:0000313" key="5">
    <source>
        <dbReference type="Proteomes" id="UP001162162"/>
    </source>
</evidence>
<keyword evidence="5" id="KW-1185">Reference proteome</keyword>
<dbReference type="Proteomes" id="UP001162162">
    <property type="component" value="Unassembled WGS sequence"/>
</dbReference>
<dbReference type="InterPro" id="IPR000618">
    <property type="entry name" value="Insect_cuticle"/>
</dbReference>
<dbReference type="PRINTS" id="PR00947">
    <property type="entry name" value="CUTICLE"/>
</dbReference>
<organism evidence="4 5">
    <name type="scientific">Aromia moschata</name>
    <dbReference type="NCBI Taxonomy" id="1265417"/>
    <lineage>
        <taxon>Eukaryota</taxon>
        <taxon>Metazoa</taxon>
        <taxon>Ecdysozoa</taxon>
        <taxon>Arthropoda</taxon>
        <taxon>Hexapoda</taxon>
        <taxon>Insecta</taxon>
        <taxon>Pterygota</taxon>
        <taxon>Neoptera</taxon>
        <taxon>Endopterygota</taxon>
        <taxon>Coleoptera</taxon>
        <taxon>Polyphaga</taxon>
        <taxon>Cucujiformia</taxon>
        <taxon>Chrysomeloidea</taxon>
        <taxon>Cerambycidae</taxon>
        <taxon>Cerambycinae</taxon>
        <taxon>Callichromatini</taxon>
        <taxon>Aromia</taxon>
    </lineage>
</organism>
<feature type="region of interest" description="Disordered" evidence="3">
    <location>
        <begin position="223"/>
        <end position="258"/>
    </location>
</feature>
<name>A0AAV8X6C9_9CUCU</name>
<dbReference type="PROSITE" id="PS00233">
    <property type="entry name" value="CHIT_BIND_RR_1"/>
    <property type="match status" value="1"/>
</dbReference>
<sequence length="258" mass="27942">MFGARFWNKPIVTPKSPTALAVLSGLLAAVSASLLQPVPIARVVAPIVRTIAEPYDPNPQYSFGYEVQDPLTGDSHGQVESRNGDVVTGRYALVDPDGTRRVVDYTADSINGFNAVVSKEPILTKTVVAQPVLAAAPAPIVRAPLPAVPFARALPLPAAGPWASPVGAPLIRSAPVWQKLVASFALTLPAEISSYYYQLQEKSKEKEFRREELKFGFVREYASERSEQSEQFTRTRVDSSAPSDPTDSDVNTNSNSFI</sequence>
<keyword evidence="1 2" id="KW-0193">Cuticle</keyword>